<evidence type="ECO:0000259" key="6">
    <source>
        <dbReference type="Pfam" id="PF00561"/>
    </source>
</evidence>
<comment type="catalytic activity">
    <reaction evidence="5">
        <text>6-carboxyhexanoyl-[ACP] methyl ester + H2O = 6-carboxyhexanoyl-[ACP] + methanol + H(+)</text>
        <dbReference type="Rhea" id="RHEA:42700"/>
        <dbReference type="Rhea" id="RHEA-COMP:9955"/>
        <dbReference type="Rhea" id="RHEA-COMP:10186"/>
        <dbReference type="ChEBI" id="CHEBI:15377"/>
        <dbReference type="ChEBI" id="CHEBI:15378"/>
        <dbReference type="ChEBI" id="CHEBI:17790"/>
        <dbReference type="ChEBI" id="CHEBI:78846"/>
        <dbReference type="ChEBI" id="CHEBI:82735"/>
        <dbReference type="EC" id="3.1.1.85"/>
    </reaction>
</comment>
<accession>W7QF86</accession>
<dbReference type="PANTHER" id="PTHR43798">
    <property type="entry name" value="MONOACYLGLYCEROL LIPASE"/>
    <property type="match status" value="1"/>
</dbReference>
<feature type="binding site" evidence="5">
    <location>
        <begin position="77"/>
        <end position="78"/>
    </location>
    <ligand>
        <name>substrate</name>
    </ligand>
</feature>
<proteinExistence type="inferred from homology"/>
<evidence type="ECO:0000313" key="7">
    <source>
        <dbReference type="EMBL" id="EWH11564.1"/>
    </source>
</evidence>
<evidence type="ECO:0000256" key="2">
    <source>
        <dbReference type="ARBA" id="ARBA00022490"/>
    </source>
</evidence>
<dbReference type="InterPro" id="IPR029058">
    <property type="entry name" value="AB_hydrolase_fold"/>
</dbReference>
<comment type="similarity">
    <text evidence="5">Belongs to the AB hydrolase superfamily. Carboxylesterase BioH family.</text>
</comment>
<dbReference type="OrthoDB" id="9780744at2"/>
<dbReference type="HAMAP" id="MF_01260">
    <property type="entry name" value="Carboxylester"/>
    <property type="match status" value="1"/>
</dbReference>
<reference evidence="7 8" key="1">
    <citation type="journal article" date="2014" name="Genome Announc.">
        <title>Draft Genome Sequence of the Agar-Degrading Bacterium Catenovulum sp. Strain DS-2, Isolated from Intestines of Haliotis diversicolor.</title>
        <authorList>
            <person name="Shan D."/>
            <person name="Li X."/>
            <person name="Gu Z."/>
            <person name="Wei G."/>
            <person name="Gao Z."/>
            <person name="Shao Z."/>
        </authorList>
    </citation>
    <scope>NUCLEOTIDE SEQUENCE [LARGE SCALE GENOMIC DNA]</scope>
    <source>
        <strain evidence="7 8">DS-2</strain>
    </source>
</reference>
<dbReference type="Gene3D" id="3.40.50.1820">
    <property type="entry name" value="alpha/beta hydrolase"/>
    <property type="match status" value="1"/>
</dbReference>
<dbReference type="UniPathway" id="UPA00078"/>
<keyword evidence="3 5" id="KW-0093">Biotin biosynthesis</keyword>
<evidence type="ECO:0000313" key="8">
    <source>
        <dbReference type="Proteomes" id="UP000019276"/>
    </source>
</evidence>
<dbReference type="InterPro" id="IPR000073">
    <property type="entry name" value="AB_hydrolase_1"/>
</dbReference>
<organism evidence="7 8">
    <name type="scientific">Catenovulum agarivorans DS-2</name>
    <dbReference type="NCBI Taxonomy" id="1328313"/>
    <lineage>
        <taxon>Bacteria</taxon>
        <taxon>Pseudomonadati</taxon>
        <taxon>Pseudomonadota</taxon>
        <taxon>Gammaproteobacteria</taxon>
        <taxon>Alteromonadales</taxon>
        <taxon>Alteromonadaceae</taxon>
        <taxon>Catenovulum</taxon>
    </lineage>
</organism>
<keyword evidence="2 5" id="KW-0963">Cytoplasm</keyword>
<dbReference type="GO" id="GO:0090499">
    <property type="term" value="F:pimelyl-[acyl-carrier protein] methyl ester esterase activity"/>
    <property type="evidence" value="ECO:0007669"/>
    <property type="project" value="UniProtKB-EC"/>
</dbReference>
<evidence type="ECO:0000256" key="5">
    <source>
        <dbReference type="HAMAP-Rule" id="MF_01260"/>
    </source>
</evidence>
<feature type="active site" evidence="5">
    <location>
        <position position="202"/>
    </location>
</feature>
<gene>
    <name evidence="5" type="primary">bioH</name>
    <name evidence="7" type="ORF">DS2_03610</name>
</gene>
<evidence type="ECO:0000256" key="4">
    <source>
        <dbReference type="ARBA" id="ARBA00022801"/>
    </source>
</evidence>
<dbReference type="EMBL" id="ARZY01000004">
    <property type="protein sequence ID" value="EWH11564.1"/>
    <property type="molecule type" value="Genomic_DNA"/>
</dbReference>
<keyword evidence="1 5" id="KW-0719">Serine esterase</keyword>
<feature type="active site" description="Nucleophile" evidence="5">
    <location>
        <position position="77"/>
    </location>
</feature>
<dbReference type="RefSeq" id="WP_035013274.1">
    <property type="nucleotide sequence ID" value="NZ_ARZY01000004.1"/>
</dbReference>
<feature type="domain" description="AB hydrolase-1" evidence="6">
    <location>
        <begin position="6"/>
        <end position="237"/>
    </location>
</feature>
<comment type="subunit">
    <text evidence="5">Monomer.</text>
</comment>
<protein>
    <recommendedName>
        <fullName evidence="5">Pimeloyl-[acyl-carrier protein] methyl ester esterase</fullName>
        <ecNumber evidence="5">3.1.1.85</ecNumber>
    </recommendedName>
    <alternativeName>
        <fullName evidence="5">Biotin synthesis protein BioH</fullName>
    </alternativeName>
    <alternativeName>
        <fullName evidence="5">Carboxylesterase BioH</fullName>
    </alternativeName>
</protein>
<keyword evidence="4 5" id="KW-0378">Hydrolase</keyword>
<dbReference type="GO" id="GO:0016020">
    <property type="term" value="C:membrane"/>
    <property type="evidence" value="ECO:0007669"/>
    <property type="project" value="TreeGrafter"/>
</dbReference>
<feature type="binding site" evidence="5">
    <location>
        <position position="13"/>
    </location>
    <ligand>
        <name>substrate</name>
    </ligand>
</feature>
<dbReference type="PRINTS" id="PR00111">
    <property type="entry name" value="ABHYDROLASE"/>
</dbReference>
<dbReference type="AlphaFoldDB" id="W7QF86"/>
<evidence type="ECO:0000256" key="1">
    <source>
        <dbReference type="ARBA" id="ARBA00022487"/>
    </source>
</evidence>
<name>W7QF86_9ALTE</name>
<comment type="subcellular location">
    <subcellularLocation>
        <location evidence="5">Cytoplasm</location>
    </subcellularLocation>
</comment>
<dbReference type="InterPro" id="IPR050266">
    <property type="entry name" value="AB_hydrolase_sf"/>
</dbReference>
<keyword evidence="7" id="KW-0808">Transferase</keyword>
<dbReference type="PANTHER" id="PTHR43798:SF31">
    <property type="entry name" value="AB HYDROLASE SUPERFAMILY PROTEIN YCLE"/>
    <property type="match status" value="1"/>
</dbReference>
<dbReference type="SUPFAM" id="SSF53474">
    <property type="entry name" value="alpha/beta-Hydrolases"/>
    <property type="match status" value="1"/>
</dbReference>
<dbReference type="GO" id="GO:0005737">
    <property type="term" value="C:cytoplasm"/>
    <property type="evidence" value="ECO:0007669"/>
    <property type="project" value="UniProtKB-SubCell"/>
</dbReference>
<feature type="active site" evidence="5">
    <location>
        <position position="230"/>
    </location>
</feature>
<dbReference type="GO" id="GO:0016740">
    <property type="term" value="F:transferase activity"/>
    <property type="evidence" value="ECO:0007669"/>
    <property type="project" value="UniProtKB-KW"/>
</dbReference>
<dbReference type="eggNOG" id="COG0596">
    <property type="taxonomic scope" value="Bacteria"/>
</dbReference>
<evidence type="ECO:0000256" key="3">
    <source>
        <dbReference type="ARBA" id="ARBA00022756"/>
    </source>
</evidence>
<comment type="function">
    <text evidence="5">The physiological role of BioH is to remove the methyl group introduced by BioC when the pimeloyl moiety is complete. It allows to synthesize pimeloyl-ACP via the fatty acid synthetic pathway through the hydrolysis of the ester bonds of pimeloyl-ACP esters.</text>
</comment>
<feature type="binding site" evidence="5">
    <location>
        <begin position="138"/>
        <end position="142"/>
    </location>
    <ligand>
        <name>substrate</name>
    </ligand>
</feature>
<dbReference type="EC" id="3.1.1.85" evidence="5"/>
<comment type="pathway">
    <text evidence="5">Cofactor biosynthesis; biotin biosynthesis.</text>
</comment>
<dbReference type="STRING" id="1328313.DS2_03610"/>
<sequence>MAKNLPIYFIHGWGMNRAVWQPTFEFLAHHTDRALIALDLPGYGCSIDTMPTHYNLTEISQQVASQIDTPGVVVGWSLGGLVAQHIAINQAEKLQQLVLVGSTPYFAATEDWPGIQPKVLNNFQQQLKLDYKKTLERFLAIQAMGSIDAKQDIKTLKTLLLTHPEPNPQALASGLNILQHADLRSQIGQINQPTARLYGKLDSLVPKAVIAKIEQLQPASNSYIFNKASHAPFISHPNEFCQQLLELI</sequence>
<feature type="binding site" evidence="5">
    <location>
        <position position="230"/>
    </location>
    <ligand>
        <name>substrate</name>
    </ligand>
</feature>
<dbReference type="PATRIC" id="fig|1328313.3.peg.747"/>
<dbReference type="InterPro" id="IPR010076">
    <property type="entry name" value="BioH"/>
</dbReference>
<dbReference type="GO" id="GO:0009102">
    <property type="term" value="P:biotin biosynthetic process"/>
    <property type="evidence" value="ECO:0007669"/>
    <property type="project" value="UniProtKB-UniRule"/>
</dbReference>
<dbReference type="NCBIfam" id="TIGR01738">
    <property type="entry name" value="bioH"/>
    <property type="match status" value="1"/>
</dbReference>
<dbReference type="Proteomes" id="UP000019276">
    <property type="component" value="Unassembled WGS sequence"/>
</dbReference>
<comment type="caution">
    <text evidence="7">The sequence shown here is derived from an EMBL/GenBank/DDBJ whole genome shotgun (WGS) entry which is preliminary data.</text>
</comment>
<dbReference type="Pfam" id="PF00561">
    <property type="entry name" value="Abhydrolase_1"/>
    <property type="match status" value="1"/>
</dbReference>
<keyword evidence="8" id="KW-1185">Reference proteome</keyword>